<accession>A0AAD7EL02</accession>
<dbReference type="AlphaFoldDB" id="A0AAD7EL02"/>
<proteinExistence type="predicted"/>
<protein>
    <submittedName>
        <fullName evidence="3">Uncharacterized protein</fullName>
    </submittedName>
</protein>
<keyword evidence="1" id="KW-0472">Membrane</keyword>
<keyword evidence="1" id="KW-0812">Transmembrane</keyword>
<reference evidence="3" key="1">
    <citation type="submission" date="2023-03" db="EMBL/GenBank/DDBJ databases">
        <title>Massive genome expansion in bonnet fungi (Mycena s.s.) driven by repeated elements and novel gene families across ecological guilds.</title>
        <authorList>
            <consortium name="Lawrence Berkeley National Laboratory"/>
            <person name="Harder C.B."/>
            <person name="Miyauchi S."/>
            <person name="Viragh M."/>
            <person name="Kuo A."/>
            <person name="Thoen E."/>
            <person name="Andreopoulos B."/>
            <person name="Lu D."/>
            <person name="Skrede I."/>
            <person name="Drula E."/>
            <person name="Henrissat B."/>
            <person name="Morin E."/>
            <person name="Kohler A."/>
            <person name="Barry K."/>
            <person name="LaButti K."/>
            <person name="Morin E."/>
            <person name="Salamov A."/>
            <person name="Lipzen A."/>
            <person name="Mereny Z."/>
            <person name="Hegedus B."/>
            <person name="Baldrian P."/>
            <person name="Stursova M."/>
            <person name="Weitz H."/>
            <person name="Taylor A."/>
            <person name="Grigoriev I.V."/>
            <person name="Nagy L.G."/>
            <person name="Martin F."/>
            <person name="Kauserud H."/>
        </authorList>
    </citation>
    <scope>NUCLEOTIDE SEQUENCE</scope>
    <source>
        <strain evidence="3">CBHHK002</strain>
    </source>
</reference>
<keyword evidence="2" id="KW-0732">Signal</keyword>
<dbReference type="InterPro" id="IPR021054">
    <property type="entry name" value="Cell_wall_mannoprotein_1"/>
</dbReference>
<evidence type="ECO:0000313" key="3">
    <source>
        <dbReference type="EMBL" id="KAJ7330841.1"/>
    </source>
</evidence>
<feature type="chain" id="PRO_5042166834" evidence="2">
    <location>
        <begin position="24"/>
        <end position="200"/>
    </location>
</feature>
<dbReference type="EMBL" id="JARIHO010000036">
    <property type="protein sequence ID" value="KAJ7330841.1"/>
    <property type="molecule type" value="Genomic_DNA"/>
</dbReference>
<comment type="caution">
    <text evidence="3">The sequence shown here is derived from an EMBL/GenBank/DDBJ whole genome shotgun (WGS) entry which is preliminary data.</text>
</comment>
<sequence length="200" mass="21743">MPNLRWLSVFCLTGALLLPLALATFQQIAADIGIISADFIILDSVFKAPITLSQGLVIFNDSSILPLVLDRGTADVRATGSLDESDGRALLTLLENVEPKILDVLSQFLNRRTDFNNLGLAGILFVALITISDSLTMFLNALISELPNNLLIMQPYSNENLLPKMRTARLQADLANETEQKIVLTVTSALNAVIQAYEGS</sequence>
<dbReference type="Pfam" id="PF12296">
    <property type="entry name" value="HsbA"/>
    <property type="match status" value="1"/>
</dbReference>
<evidence type="ECO:0000313" key="4">
    <source>
        <dbReference type="Proteomes" id="UP001218218"/>
    </source>
</evidence>
<gene>
    <name evidence="3" type="ORF">DFH08DRAFT_814933</name>
</gene>
<evidence type="ECO:0000256" key="2">
    <source>
        <dbReference type="SAM" id="SignalP"/>
    </source>
</evidence>
<feature type="transmembrane region" description="Helical" evidence="1">
    <location>
        <begin position="118"/>
        <end position="143"/>
    </location>
</feature>
<feature type="signal peptide" evidence="2">
    <location>
        <begin position="1"/>
        <end position="23"/>
    </location>
</feature>
<name>A0AAD7EL02_9AGAR</name>
<keyword evidence="1" id="KW-1133">Transmembrane helix</keyword>
<dbReference type="Proteomes" id="UP001218218">
    <property type="component" value="Unassembled WGS sequence"/>
</dbReference>
<keyword evidence="4" id="KW-1185">Reference proteome</keyword>
<evidence type="ECO:0000256" key="1">
    <source>
        <dbReference type="SAM" id="Phobius"/>
    </source>
</evidence>
<organism evidence="3 4">
    <name type="scientific">Mycena albidolilacea</name>
    <dbReference type="NCBI Taxonomy" id="1033008"/>
    <lineage>
        <taxon>Eukaryota</taxon>
        <taxon>Fungi</taxon>
        <taxon>Dikarya</taxon>
        <taxon>Basidiomycota</taxon>
        <taxon>Agaricomycotina</taxon>
        <taxon>Agaricomycetes</taxon>
        <taxon>Agaricomycetidae</taxon>
        <taxon>Agaricales</taxon>
        <taxon>Marasmiineae</taxon>
        <taxon>Mycenaceae</taxon>
        <taxon>Mycena</taxon>
    </lineage>
</organism>